<reference evidence="3" key="1">
    <citation type="submission" date="2021-01" db="UniProtKB">
        <authorList>
            <consortium name="EnsemblMetazoa"/>
        </authorList>
    </citation>
    <scope>IDENTIFICATION</scope>
</reference>
<dbReference type="GeneID" id="111244048"/>
<keyword evidence="4" id="KW-1185">Reference proteome</keyword>
<dbReference type="RefSeq" id="XP_022646339.1">
    <property type="nucleotide sequence ID" value="XM_022790604.1"/>
</dbReference>
<dbReference type="Pfam" id="PF03357">
    <property type="entry name" value="Snf7"/>
    <property type="match status" value="1"/>
</dbReference>
<dbReference type="PANTHER" id="PTHR10476">
    <property type="entry name" value="CHARGED MULTIVESICULAR BODY PROTEIN"/>
    <property type="match status" value="1"/>
</dbReference>
<comment type="similarity">
    <text evidence="1">Belongs to the SNF7 family.</text>
</comment>
<evidence type="ECO:0000313" key="3">
    <source>
        <dbReference type="EnsemblMetazoa" id="XP_022646339"/>
    </source>
</evidence>
<proteinExistence type="inferred from homology"/>
<dbReference type="InterPro" id="IPR005024">
    <property type="entry name" value="Snf7_fam"/>
</dbReference>
<dbReference type="GO" id="GO:0007034">
    <property type="term" value="P:vacuolar transport"/>
    <property type="evidence" value="ECO:0007669"/>
    <property type="project" value="InterPro"/>
</dbReference>
<dbReference type="Gene3D" id="6.10.140.1230">
    <property type="match status" value="1"/>
</dbReference>
<name>A0A7M7M9R0_VARDE</name>
<sequence>MDKLFGNKASAKEQLRKTDKDLRKSERDLAREDRVLERQEKQILIQVRKQRERTKQATIQVAEVRNQSKTMGANMTLANTVAGATKAMSGMNDMMNPQQLAKTLGEFRMQSEKMGITEEIINDNLDDILNESGDEEESQNILDKVLDEIGIEIKGKLGEAPGVLSNVPGSSKVSDDDLEKQLERLKAL</sequence>
<dbReference type="EnsemblMetazoa" id="XM_022790604">
    <property type="protein sequence ID" value="XP_022646339"/>
    <property type="gene ID" value="LOC111244048"/>
</dbReference>
<evidence type="ECO:0000256" key="2">
    <source>
        <dbReference type="SAM" id="MobiDB-lite"/>
    </source>
</evidence>
<evidence type="ECO:0000256" key="1">
    <source>
        <dbReference type="ARBA" id="ARBA00006190"/>
    </source>
</evidence>
<dbReference type="AlphaFoldDB" id="A0A7M7M9R0"/>
<protein>
    <submittedName>
        <fullName evidence="3">Uncharacterized protein</fullName>
    </submittedName>
</protein>
<feature type="region of interest" description="Disordered" evidence="2">
    <location>
        <begin position="1"/>
        <end position="28"/>
    </location>
</feature>
<dbReference type="Proteomes" id="UP000594260">
    <property type="component" value="Unplaced"/>
</dbReference>
<organism evidence="3 4">
    <name type="scientific">Varroa destructor</name>
    <name type="common">Honeybee mite</name>
    <dbReference type="NCBI Taxonomy" id="109461"/>
    <lineage>
        <taxon>Eukaryota</taxon>
        <taxon>Metazoa</taxon>
        <taxon>Ecdysozoa</taxon>
        <taxon>Arthropoda</taxon>
        <taxon>Chelicerata</taxon>
        <taxon>Arachnida</taxon>
        <taxon>Acari</taxon>
        <taxon>Parasitiformes</taxon>
        <taxon>Mesostigmata</taxon>
        <taxon>Gamasina</taxon>
        <taxon>Dermanyssoidea</taxon>
        <taxon>Varroidae</taxon>
        <taxon>Varroa</taxon>
    </lineage>
</organism>
<accession>A0A7M7M9R0</accession>
<evidence type="ECO:0000313" key="4">
    <source>
        <dbReference type="Proteomes" id="UP000594260"/>
    </source>
</evidence>